<evidence type="ECO:0000313" key="3">
    <source>
        <dbReference type="EMBL" id="KAA9149716.1"/>
    </source>
</evidence>
<dbReference type="AlphaFoldDB" id="A0A5N0UNA6"/>
<dbReference type="Pfam" id="PF00668">
    <property type="entry name" value="Condensation"/>
    <property type="match status" value="1"/>
</dbReference>
<feature type="compositionally biased region" description="Basic and acidic residues" evidence="1">
    <location>
        <begin position="1"/>
        <end position="13"/>
    </location>
</feature>
<dbReference type="GO" id="GO:0003824">
    <property type="term" value="F:catalytic activity"/>
    <property type="evidence" value="ECO:0007669"/>
    <property type="project" value="InterPro"/>
</dbReference>
<evidence type="ECO:0000256" key="1">
    <source>
        <dbReference type="SAM" id="MobiDB-lite"/>
    </source>
</evidence>
<dbReference type="GO" id="GO:0008610">
    <property type="term" value="P:lipid biosynthetic process"/>
    <property type="evidence" value="ECO:0007669"/>
    <property type="project" value="UniProtKB-ARBA"/>
</dbReference>
<proteinExistence type="predicted"/>
<reference evidence="3" key="1">
    <citation type="submission" date="2019-09" db="EMBL/GenBank/DDBJ databases">
        <authorList>
            <person name="Teo W.F.A."/>
            <person name="Duangmal K."/>
        </authorList>
    </citation>
    <scope>NUCLEOTIDE SEQUENCE [LARGE SCALE GENOMIC DNA]</scope>
    <source>
        <strain evidence="3">K81G1</strain>
    </source>
</reference>
<dbReference type="OrthoDB" id="5487049at2"/>
<organism evidence="3 4">
    <name type="scientific">Amycolatopsis acidicola</name>
    <dbReference type="NCBI Taxonomy" id="2596893"/>
    <lineage>
        <taxon>Bacteria</taxon>
        <taxon>Bacillati</taxon>
        <taxon>Actinomycetota</taxon>
        <taxon>Actinomycetes</taxon>
        <taxon>Pseudonocardiales</taxon>
        <taxon>Pseudonocardiaceae</taxon>
        <taxon>Amycolatopsis</taxon>
    </lineage>
</organism>
<feature type="domain" description="Condensation" evidence="2">
    <location>
        <begin position="85"/>
        <end position="215"/>
    </location>
</feature>
<feature type="region of interest" description="Disordered" evidence="1">
    <location>
        <begin position="216"/>
        <end position="237"/>
    </location>
</feature>
<dbReference type="PANTHER" id="PTHR28037:SF1">
    <property type="entry name" value="ALCOHOL O-ACETYLTRANSFERASE 1-RELATED"/>
    <property type="match status" value="1"/>
</dbReference>
<dbReference type="PANTHER" id="PTHR28037">
    <property type="entry name" value="ALCOHOL O-ACETYLTRANSFERASE 1-RELATED"/>
    <property type="match status" value="1"/>
</dbReference>
<dbReference type="InterPro" id="IPR023213">
    <property type="entry name" value="CAT-like_dom_sf"/>
</dbReference>
<dbReference type="EMBL" id="VMNW02000134">
    <property type="protein sequence ID" value="KAA9149716.1"/>
    <property type="molecule type" value="Genomic_DNA"/>
</dbReference>
<dbReference type="InterPro" id="IPR052058">
    <property type="entry name" value="Alcohol_O-acetyltransferase"/>
</dbReference>
<gene>
    <name evidence="3" type="ORF">FPZ12_042680</name>
</gene>
<keyword evidence="4" id="KW-1185">Reference proteome</keyword>
<comment type="caution">
    <text evidence="3">The sequence shown here is derived from an EMBL/GenBank/DDBJ whole genome shotgun (WGS) entry which is preliminary data.</text>
</comment>
<feature type="compositionally biased region" description="Basic residues" evidence="1">
    <location>
        <begin position="14"/>
        <end position="46"/>
    </location>
</feature>
<protein>
    <recommendedName>
        <fullName evidence="2">Condensation domain-containing protein</fullName>
    </recommendedName>
</protein>
<evidence type="ECO:0000313" key="4">
    <source>
        <dbReference type="Proteomes" id="UP000319769"/>
    </source>
</evidence>
<accession>A0A5N0UNA6</accession>
<feature type="region of interest" description="Disordered" evidence="1">
    <location>
        <begin position="1"/>
        <end position="46"/>
    </location>
</feature>
<dbReference type="SUPFAM" id="SSF52777">
    <property type="entry name" value="CoA-dependent acyltransferases"/>
    <property type="match status" value="2"/>
</dbReference>
<dbReference type="InterPro" id="IPR001242">
    <property type="entry name" value="Condensation_dom"/>
</dbReference>
<dbReference type="Proteomes" id="UP000319769">
    <property type="component" value="Unassembled WGS sequence"/>
</dbReference>
<dbReference type="Gene3D" id="3.30.559.30">
    <property type="entry name" value="Nonribosomal peptide synthetase, condensation domain"/>
    <property type="match status" value="1"/>
</dbReference>
<dbReference type="Gene3D" id="3.30.559.10">
    <property type="entry name" value="Chloramphenicol acetyltransferase-like domain"/>
    <property type="match status" value="1"/>
</dbReference>
<sequence>MAPRDRRARDARCRSVRGRRRRPARRGHRIRRARRPGAGVRARRARGRAHAVVRGRQAAMTTVPLTPVDELGHWLDRPGEPNNVHLEAAIDAHVDAIRLRAALDGVLAAHPLARARLAPGHVLRRRLKWEIPATTPKALTQVRWDQPADLARRREEFVSTPVRLDTGPALRLLHAIGPERDVLLLSLHHAVFDGLSGVRLLRSLADRYAGRSDPVPDKPFAARIPRARPGPARVHGRPARIAEDGAEPLPGYGFHHLALPRPAPLPGPATVNDVLIAALGMAIAYWNVAHGTAPSTVRITMPLNTRPAGDERLGNLCRLASIAVTDDAANPFRRVLGDVTAQTTAAKIQGGPQLDPVSRALMLPWYPAVLRGPIVRLAHRMGAAHYSDTSLVSNLGILDRPTDFGPGAPVEAVWFSTPAPMPRGLSLGVTTMRGRMHLCLRYRHALFDAAAAARFAALLEELLAAAVPDPGRREAV</sequence>
<evidence type="ECO:0000259" key="2">
    <source>
        <dbReference type="Pfam" id="PF00668"/>
    </source>
</evidence>
<feature type="compositionally biased region" description="Low complexity" evidence="1">
    <location>
        <begin position="219"/>
        <end position="233"/>
    </location>
</feature>
<name>A0A5N0UNA6_9PSEU</name>